<keyword evidence="2" id="KW-0732">Signal</keyword>
<dbReference type="RefSeq" id="XP_065667329.1">
    <property type="nucleotide sequence ID" value="XM_065811257.1"/>
</dbReference>
<dbReference type="InterPro" id="IPR050111">
    <property type="entry name" value="C-type_lectin/snaclec_domain"/>
</dbReference>
<dbReference type="InterPro" id="IPR001304">
    <property type="entry name" value="C-type_lectin-like"/>
</dbReference>
<dbReference type="InterPro" id="IPR016186">
    <property type="entry name" value="C-type_lectin-like/link_sf"/>
</dbReference>
<dbReference type="Gene3D" id="3.10.100.10">
    <property type="entry name" value="Mannose-Binding Protein A, subunit A"/>
    <property type="match status" value="2"/>
</dbReference>
<dbReference type="PANTHER" id="PTHR22803">
    <property type="entry name" value="MANNOSE, PHOSPHOLIPASE, LECTIN RECEPTOR RELATED"/>
    <property type="match status" value="1"/>
</dbReference>
<organism evidence="4 5">
    <name type="scientific">Hydra vulgaris</name>
    <name type="common">Hydra</name>
    <name type="synonym">Hydra attenuata</name>
    <dbReference type="NCBI Taxonomy" id="6087"/>
    <lineage>
        <taxon>Eukaryota</taxon>
        <taxon>Metazoa</taxon>
        <taxon>Cnidaria</taxon>
        <taxon>Hydrozoa</taxon>
        <taxon>Hydroidolina</taxon>
        <taxon>Anthoathecata</taxon>
        <taxon>Aplanulata</taxon>
        <taxon>Hydridae</taxon>
        <taxon>Hydra</taxon>
    </lineage>
</organism>
<evidence type="ECO:0000313" key="5">
    <source>
        <dbReference type="RefSeq" id="XP_065667329.1"/>
    </source>
</evidence>
<keyword evidence="1" id="KW-1015">Disulfide bond</keyword>
<dbReference type="SMART" id="SM00034">
    <property type="entry name" value="CLECT"/>
    <property type="match status" value="2"/>
</dbReference>
<evidence type="ECO:0000256" key="2">
    <source>
        <dbReference type="SAM" id="SignalP"/>
    </source>
</evidence>
<proteinExistence type="predicted"/>
<feature type="chain" id="PRO_5046531735" evidence="2">
    <location>
        <begin position="19"/>
        <end position="1180"/>
    </location>
</feature>
<gene>
    <name evidence="5" type="primary">LOC136087780</name>
</gene>
<dbReference type="InterPro" id="IPR018378">
    <property type="entry name" value="C-type_lectin_CS"/>
</dbReference>
<evidence type="ECO:0000313" key="4">
    <source>
        <dbReference type="Proteomes" id="UP001652625"/>
    </source>
</evidence>
<evidence type="ECO:0000259" key="3">
    <source>
        <dbReference type="PROSITE" id="PS50041"/>
    </source>
</evidence>
<dbReference type="Proteomes" id="UP001652625">
    <property type="component" value="Chromosome 12"/>
</dbReference>
<evidence type="ECO:0000256" key="1">
    <source>
        <dbReference type="ARBA" id="ARBA00023157"/>
    </source>
</evidence>
<protein>
    <submittedName>
        <fullName evidence="5">Uncharacterized protein LOC136087780</fullName>
    </submittedName>
</protein>
<dbReference type="PROSITE" id="PS00615">
    <property type="entry name" value="C_TYPE_LECTIN_1"/>
    <property type="match status" value="2"/>
</dbReference>
<reference evidence="5" key="1">
    <citation type="submission" date="2025-08" db="UniProtKB">
        <authorList>
            <consortium name="RefSeq"/>
        </authorList>
    </citation>
    <scope>IDENTIFICATION</scope>
</reference>
<dbReference type="GeneID" id="136087780"/>
<name>A0ABM4CZC7_HYDVU</name>
<feature type="domain" description="C-type lectin" evidence="3">
    <location>
        <begin position="550"/>
        <end position="668"/>
    </location>
</feature>
<dbReference type="Pfam" id="PF00059">
    <property type="entry name" value="Lectin_C"/>
    <property type="match status" value="2"/>
</dbReference>
<dbReference type="InterPro" id="IPR016187">
    <property type="entry name" value="CTDL_fold"/>
</dbReference>
<dbReference type="CDD" id="cd00037">
    <property type="entry name" value="CLECT"/>
    <property type="match status" value="1"/>
</dbReference>
<feature type="signal peptide" evidence="2">
    <location>
        <begin position="1"/>
        <end position="18"/>
    </location>
</feature>
<accession>A0ABM4CZC7</accession>
<sequence>MIGLPVIFLFFVITHTQGRLKPKKDVITPKRFALYIENDETRVNFKNGIKENFVGNTSKLLTKANFIAEVPSLDKEFLVSFDINPNVFVTGYHSVILFTTGFNDDQVPGIWFKEDGKGGLCVAVSISINSNSIFCTNPIKQNVWSNIEISQILRDSVYVFIIKINGIIVSEKNINARVFKNVKVYASNPWNEAQNGSIKDFYLINGNSSKRLPPVVVLPSGIVNLPDENVSKEYVVGEISVPLVKGKIIAEIPQLDKEYLISFDVYPSKFVGGYHNVLHFTTGFDDKSYGDRVPGIWFRDDGIGILTIVAAVNGFPGLGFITKPIGLKMWTNIKIAQVLKISFYIFTIRINEEVVFAGINYQPKSFDNVIVYASDPWHEAQDGLIKNFFVINGISNIITCPDGWLKNGSYCYLFQTNSKLNWKDSLSSCRNIGANLLSIANEVENSFVINNINNRFVNTSFWIGLNDIKHNTQRIFIWSDGTPTTFFSWKNLDTNNFTDMEICVEIQFNGWVDLPCSFTSSYICKKKGNGLKPITVISAYNKCPDDWLQFQNYCYFFQTFQEENWQNSLSSCMRNGSNLLSIADELENSFILNHLLSFGKYKHFWIGFSDNKKKSQRIFEWSDGTPQKFTNWNGLEPNNFGGNEDCVITNFIGWYDEPCNKSYFYICKKDSRMEAQESINQRAEFNLTKGLILGKIFVLKKEYSVSFSLKPVNFSQGLKSVLLLSLDNIDGEYGDKNLGVWFQKDGSGKLTIFSALNRKNNSYIETASLPLGQWSSIKISQILQEGKYWFSVDLNGINADLVENSDARDFYNITVYASDLWNDPQDGSISNFLIINGKPESIIGNIVTPLVKNKIIAVIPKLEKESLISFDVFPNKFVNGWHNVLHFTIGSNGDKYGDRIPGVWFHSNGQGRLTLSEPTSITIFIREFTTSPIQSNTWTNIQLCQILKGSDYVYTWRINGDIVFSEIMKQVSSFDNVTVYASDPWHDAQEGSIRNFYVINGIMNSSIQPIVVLPADFIVVREVFTLIPGLILGTLNVLKKEYSVSFDINPNNFSKSLTSVLHLTLGKNIGAYGDRNPGVWFNKDGSGKLIIFAAVSGNANFFIETNQLNLNQWSSIKICQSMQNNKYWFSVHVNRVLIHKVENLDARDFKNVKVYASDIWYSAQDAFISNLIITNATPKN</sequence>
<feature type="domain" description="C-type lectin" evidence="3">
    <location>
        <begin position="407"/>
        <end position="525"/>
    </location>
</feature>
<keyword evidence="4" id="KW-1185">Reference proteome</keyword>
<dbReference type="SUPFAM" id="SSF56436">
    <property type="entry name" value="C-type lectin-like"/>
    <property type="match status" value="2"/>
</dbReference>
<dbReference type="PROSITE" id="PS50041">
    <property type="entry name" value="C_TYPE_LECTIN_2"/>
    <property type="match status" value="2"/>
</dbReference>